<dbReference type="RefSeq" id="WP_143898380.1">
    <property type="nucleotide sequence ID" value="NZ_CP083911.1"/>
</dbReference>
<keyword evidence="2" id="KW-0548">Nucleotidyltransferase</keyword>
<feature type="binding site" evidence="14">
    <location>
        <position position="613"/>
    </location>
    <ligand>
        <name>Mn(2+)</name>
        <dbReference type="ChEBI" id="CHEBI:29035"/>
    </ligand>
</feature>
<evidence type="ECO:0000256" key="3">
    <source>
        <dbReference type="ARBA" id="ARBA00022722"/>
    </source>
</evidence>
<dbReference type="AlphaFoldDB" id="A0A554X137"/>
<evidence type="ECO:0000259" key="16">
    <source>
        <dbReference type="PROSITE" id="PS50878"/>
    </source>
</evidence>
<feature type="binding site" evidence="14">
    <location>
        <position position="628"/>
    </location>
    <ligand>
        <name>Mn(2+)</name>
        <dbReference type="ChEBI" id="CHEBI:29035"/>
    </ligand>
</feature>
<feature type="region of interest" description="Disordered" evidence="15">
    <location>
        <begin position="309"/>
        <end position="374"/>
    </location>
</feature>
<comment type="similarity">
    <text evidence="12">Belongs to the bacterial reverse transcriptase family.</text>
</comment>
<keyword evidence="1" id="KW-0808">Transferase</keyword>
<name>A0A554X137_9BURK</name>
<evidence type="ECO:0000256" key="1">
    <source>
        <dbReference type="ARBA" id="ARBA00022679"/>
    </source>
</evidence>
<dbReference type="GO" id="GO:0046872">
    <property type="term" value="F:metal ion binding"/>
    <property type="evidence" value="ECO:0007669"/>
    <property type="project" value="UniProtKB-UniRule"/>
</dbReference>
<keyword evidence="11 14" id="KW-0464">Manganese</keyword>
<comment type="subunit">
    <text evidence="13 14">Homodimer, forms a heterotetramer with a Cas2 homodimer.</text>
</comment>
<gene>
    <name evidence="17" type="primary">cas1_2</name>
    <name evidence="14" type="synonym">cas1</name>
    <name evidence="17" type="ORF">Ttaiw_02268</name>
</gene>
<dbReference type="InterPro" id="IPR042211">
    <property type="entry name" value="CRISPR-assoc_Cas1_N"/>
</dbReference>
<evidence type="ECO:0000313" key="18">
    <source>
        <dbReference type="Proteomes" id="UP000317763"/>
    </source>
</evidence>
<comment type="caution">
    <text evidence="17">The sequence shown here is derived from an EMBL/GenBank/DDBJ whole genome shotgun (WGS) entry which is preliminary data.</text>
</comment>
<dbReference type="GO" id="GO:0051607">
    <property type="term" value="P:defense response to virus"/>
    <property type="evidence" value="ECO:0007669"/>
    <property type="project" value="UniProtKB-UniRule"/>
</dbReference>
<dbReference type="Pfam" id="PF00078">
    <property type="entry name" value="RVT_1"/>
    <property type="match status" value="1"/>
</dbReference>
<dbReference type="InterPro" id="IPR002729">
    <property type="entry name" value="CRISPR-assoc_Cas1"/>
</dbReference>
<dbReference type="PANTHER" id="PTHR34353:SF2">
    <property type="entry name" value="CRISPR-ASSOCIATED ENDONUCLEASE CAS1 1"/>
    <property type="match status" value="1"/>
</dbReference>
<dbReference type="OrthoDB" id="8538592at2"/>
<dbReference type="CDD" id="cd01651">
    <property type="entry name" value="RT_G2_intron"/>
    <property type="match status" value="1"/>
</dbReference>
<evidence type="ECO:0000256" key="8">
    <source>
        <dbReference type="ARBA" id="ARBA00022918"/>
    </source>
</evidence>
<feature type="domain" description="Reverse transcriptase" evidence="16">
    <location>
        <begin position="50"/>
        <end position="278"/>
    </location>
</feature>
<dbReference type="GO" id="GO:0004519">
    <property type="term" value="F:endonuclease activity"/>
    <property type="evidence" value="ECO:0007669"/>
    <property type="project" value="UniProtKB-UniRule"/>
</dbReference>
<dbReference type="CDD" id="cd09634">
    <property type="entry name" value="Cas1_I-II-III"/>
    <property type="match status" value="1"/>
</dbReference>
<dbReference type="InterPro" id="IPR000123">
    <property type="entry name" value="Reverse_transcriptase_msDNA"/>
</dbReference>
<protein>
    <recommendedName>
        <fullName evidence="14">CRISPR-associated endonuclease Cas1</fullName>
        <ecNumber evidence="14">3.1.-.-</ecNumber>
    </recommendedName>
</protein>
<organism evidence="17 18">
    <name type="scientific">Tepidimonas taiwanensis</name>
    <dbReference type="NCBI Taxonomy" id="307486"/>
    <lineage>
        <taxon>Bacteria</taxon>
        <taxon>Pseudomonadati</taxon>
        <taxon>Pseudomonadota</taxon>
        <taxon>Betaproteobacteria</taxon>
        <taxon>Burkholderiales</taxon>
        <taxon>Tepidimonas</taxon>
    </lineage>
</organism>
<evidence type="ECO:0000256" key="13">
    <source>
        <dbReference type="ARBA" id="ARBA00038592"/>
    </source>
</evidence>
<dbReference type="HAMAP" id="MF_01470">
    <property type="entry name" value="Cas1"/>
    <property type="match status" value="1"/>
</dbReference>
<keyword evidence="10 14" id="KW-0238">DNA-binding</keyword>
<dbReference type="GO" id="GO:0043571">
    <property type="term" value="P:maintenance of CRISPR repeat elements"/>
    <property type="evidence" value="ECO:0007669"/>
    <property type="project" value="UniProtKB-UniRule"/>
</dbReference>
<evidence type="ECO:0000256" key="10">
    <source>
        <dbReference type="ARBA" id="ARBA00023125"/>
    </source>
</evidence>
<evidence type="ECO:0000256" key="15">
    <source>
        <dbReference type="SAM" id="MobiDB-lite"/>
    </source>
</evidence>
<evidence type="ECO:0000256" key="11">
    <source>
        <dbReference type="ARBA" id="ARBA00023211"/>
    </source>
</evidence>
<dbReference type="InterPro" id="IPR043502">
    <property type="entry name" value="DNA/RNA_pol_sf"/>
</dbReference>
<evidence type="ECO:0000256" key="5">
    <source>
        <dbReference type="ARBA" id="ARBA00022759"/>
    </source>
</evidence>
<dbReference type="EMBL" id="VJOM01000033">
    <property type="protein sequence ID" value="TSE29547.1"/>
    <property type="molecule type" value="Genomic_DNA"/>
</dbReference>
<evidence type="ECO:0000256" key="12">
    <source>
        <dbReference type="ARBA" id="ARBA00034120"/>
    </source>
</evidence>
<dbReference type="GO" id="GO:0003964">
    <property type="term" value="F:RNA-directed DNA polymerase activity"/>
    <property type="evidence" value="ECO:0007669"/>
    <property type="project" value="UniProtKB-KW"/>
</dbReference>
<keyword evidence="8" id="KW-0695">RNA-directed DNA polymerase</keyword>
<dbReference type="GO" id="GO:0016787">
    <property type="term" value="F:hydrolase activity"/>
    <property type="evidence" value="ECO:0007669"/>
    <property type="project" value="UniProtKB-KW"/>
</dbReference>
<feature type="binding site" evidence="14">
    <location>
        <position position="548"/>
    </location>
    <ligand>
        <name>Mn(2+)</name>
        <dbReference type="ChEBI" id="CHEBI:29035"/>
    </ligand>
</feature>
<proteinExistence type="inferred from homology"/>
<dbReference type="InterPro" id="IPR050646">
    <property type="entry name" value="Cas1"/>
</dbReference>
<dbReference type="EC" id="3.1.-.-" evidence="14"/>
<dbReference type="Pfam" id="PF01867">
    <property type="entry name" value="Cas_Cas1"/>
    <property type="match status" value="1"/>
</dbReference>
<accession>A0A554X137</accession>
<dbReference type="GO" id="GO:0003677">
    <property type="term" value="F:DNA binding"/>
    <property type="evidence" value="ECO:0007669"/>
    <property type="project" value="UniProtKB-KW"/>
</dbReference>
<evidence type="ECO:0000256" key="6">
    <source>
        <dbReference type="ARBA" id="ARBA00022801"/>
    </source>
</evidence>
<dbReference type="SUPFAM" id="SSF56672">
    <property type="entry name" value="DNA/RNA polymerases"/>
    <property type="match status" value="1"/>
</dbReference>
<dbReference type="PRINTS" id="PR00866">
    <property type="entry name" value="RNADNAPOLMS"/>
</dbReference>
<comment type="cofactor">
    <cofactor evidence="14">
        <name>Mg(2+)</name>
        <dbReference type="ChEBI" id="CHEBI:18420"/>
    </cofactor>
    <cofactor evidence="14">
        <name>Mn(2+)</name>
        <dbReference type="ChEBI" id="CHEBI:29035"/>
    </cofactor>
</comment>
<dbReference type="InterPro" id="IPR000477">
    <property type="entry name" value="RT_dom"/>
</dbReference>
<evidence type="ECO:0000256" key="2">
    <source>
        <dbReference type="ARBA" id="ARBA00022695"/>
    </source>
</evidence>
<reference evidence="17 18" key="1">
    <citation type="submission" date="2019-07" db="EMBL/GenBank/DDBJ databases">
        <title>Tepidimonas taiwanensis I1-1 draft genome.</title>
        <authorList>
            <person name="Da Costa M.S."/>
            <person name="Froufe H.J.C."/>
            <person name="Egas C."/>
            <person name="Albuquerque L."/>
        </authorList>
    </citation>
    <scope>NUCLEOTIDE SEQUENCE [LARGE SCALE GENOMIC DNA]</scope>
    <source>
        <strain evidence="17 18">I1-1</strain>
    </source>
</reference>
<dbReference type="PROSITE" id="PS50878">
    <property type="entry name" value="RT_POL"/>
    <property type="match status" value="1"/>
</dbReference>
<sequence>MTADLLHAAIDEATLFDAWRKVRANQGAAGVDGQTIEQFGTNVLGRLQTLRDHVRRGEYRPQPLLQWAIPKANGKLRYLAVPTVRDRVLQTAAALVLTPLLDRAMEHASYAYRSGRSVQMAVARVAYWRDQGYQWVVDADIEGYFDNIPHGLLLDKLRRTLQDHSLVPLIELWLAATIQPADGSPPYLLTKGVPQGSPISPVLANLYLDDLDEAVLARDMRLVRFADDFVILCRDPAQAQQALELTEATVEALKLRINREKTRLVHFDEGFRFLGVDFIRNLMLAAQPGAQPWVIPDATTRQRAALHDTPAEAPDTDRHANEPPEPMVGETIHATTPPVPTGSQRPVGAYDGMQPYDSSFHANNDTDATAEDDPEPRIQLQHDDRLPPLLRSLVIGEHGVLILKENDRIIVARQGSELLSWPLQKLDEIHITGNALVSTALLRQCSRDGIHVTVSDSTGINHAHLGAPHPLADAHCHAQQVQRLADNDWSLMMARAVIHGKIHNQLCLLRRYNRRRRLTPIDQAIEQLDAMRSRLATTQTLDQVRGCEGQAARAYFGALHHLVPPQWTFEGRRKRPPTDPVNALLSYGYAVLHRTMVTLLVRQRIDPYLGAFHAPRAGHAALASDLIEEFRAPVVDTTVVHLLLSDTLTPGNFDTECGTGTVLLDKHARQTLVQALHAKLRSHIVHPSAAARMDYHRAMLWQVRHYRGVLAGRPPVYTPFLLR</sequence>
<evidence type="ECO:0000256" key="9">
    <source>
        <dbReference type="ARBA" id="ARBA00023118"/>
    </source>
</evidence>
<dbReference type="NCBIfam" id="TIGR00287">
    <property type="entry name" value="cas1"/>
    <property type="match status" value="1"/>
</dbReference>
<keyword evidence="4 14" id="KW-0479">Metal-binding</keyword>
<dbReference type="Proteomes" id="UP000317763">
    <property type="component" value="Unassembled WGS sequence"/>
</dbReference>
<dbReference type="InterPro" id="IPR042206">
    <property type="entry name" value="CRISPR-assoc_Cas1_C"/>
</dbReference>
<dbReference type="PANTHER" id="PTHR34353">
    <property type="entry name" value="CRISPR-ASSOCIATED ENDONUCLEASE CAS1 1"/>
    <property type="match status" value="1"/>
</dbReference>
<feature type="compositionally biased region" description="Basic and acidic residues" evidence="15">
    <location>
        <begin position="309"/>
        <end position="322"/>
    </location>
</feature>
<keyword evidence="5 14" id="KW-0255">Endonuclease</keyword>
<keyword evidence="7 14" id="KW-0460">Magnesium</keyword>
<comment type="function">
    <text evidence="14">CRISPR (clustered regularly interspaced short palindromic repeat), is an adaptive immune system that provides protection against mobile genetic elements (viruses, transposable elements and conjugative plasmids). CRISPR clusters contain spacers, sequences complementary to antecedent mobile elements, and target invading nucleic acids. CRISPR clusters are transcribed and processed into CRISPR RNA (crRNA). Acts as a dsDNA endonuclease. Involved in the integration of spacer DNA into the CRISPR cassette.</text>
</comment>
<keyword evidence="6 14" id="KW-0378">Hydrolase</keyword>
<dbReference type="Gene3D" id="1.20.120.920">
    <property type="entry name" value="CRISPR-associated endonuclease Cas1, C-terminal domain"/>
    <property type="match status" value="1"/>
</dbReference>
<keyword evidence="18" id="KW-1185">Reference proteome</keyword>
<keyword evidence="9 14" id="KW-0051">Antiviral defense</keyword>
<evidence type="ECO:0000313" key="17">
    <source>
        <dbReference type="EMBL" id="TSE29547.1"/>
    </source>
</evidence>
<evidence type="ECO:0000256" key="14">
    <source>
        <dbReference type="HAMAP-Rule" id="MF_01470"/>
    </source>
</evidence>
<comment type="similarity">
    <text evidence="14">Belongs to the CRISPR-associated endonuclease Cas1 family.</text>
</comment>
<evidence type="ECO:0000256" key="4">
    <source>
        <dbReference type="ARBA" id="ARBA00022723"/>
    </source>
</evidence>
<dbReference type="GO" id="GO:0003723">
    <property type="term" value="F:RNA binding"/>
    <property type="evidence" value="ECO:0007669"/>
    <property type="project" value="InterPro"/>
</dbReference>
<evidence type="ECO:0000256" key="7">
    <source>
        <dbReference type="ARBA" id="ARBA00022842"/>
    </source>
</evidence>
<dbReference type="Gene3D" id="3.100.10.20">
    <property type="entry name" value="CRISPR-associated endonuclease Cas1, N-terminal domain"/>
    <property type="match status" value="1"/>
</dbReference>
<keyword evidence="3 14" id="KW-0540">Nuclease</keyword>